<organism evidence="2 3">
    <name type="scientific">Sulfobacillus acidophilus</name>
    <dbReference type="NCBI Taxonomy" id="53633"/>
    <lineage>
        <taxon>Bacteria</taxon>
        <taxon>Bacillati</taxon>
        <taxon>Bacillota</taxon>
        <taxon>Clostridia</taxon>
        <taxon>Eubacteriales</taxon>
        <taxon>Clostridiales Family XVII. Incertae Sedis</taxon>
        <taxon>Sulfobacillus</taxon>
    </lineage>
</organism>
<feature type="chain" id="PRO_5015731002" evidence="1">
    <location>
        <begin position="26"/>
        <end position="385"/>
    </location>
</feature>
<dbReference type="SUPFAM" id="SSF69304">
    <property type="entry name" value="Tricorn protease N-terminal domain"/>
    <property type="match status" value="1"/>
</dbReference>
<name>A0A2T2WGI9_9FIRM</name>
<evidence type="ECO:0000256" key="1">
    <source>
        <dbReference type="SAM" id="SignalP"/>
    </source>
</evidence>
<accession>A0A2T2WGI9</accession>
<proteinExistence type="predicted"/>
<evidence type="ECO:0000313" key="3">
    <source>
        <dbReference type="Proteomes" id="UP000241848"/>
    </source>
</evidence>
<feature type="signal peptide" evidence="1">
    <location>
        <begin position="1"/>
        <end position="25"/>
    </location>
</feature>
<protein>
    <submittedName>
        <fullName evidence="2">Uncharacterized protein</fullName>
    </submittedName>
</protein>
<dbReference type="AlphaFoldDB" id="A0A2T2WGI9"/>
<keyword evidence="1" id="KW-0732">Signal</keyword>
<sequence length="385" mass="41105">MGKWIKHTAMIALIACFGGGGVAEAAVQHANTSASVEFPVSNWSQKLAQHAVAVGVQGRAWHILKKVPIDAQVQEVTAHVALIDVFAPASGAWPAGLDLLNLATGKLKNVVRVPAGEDTPAAATAGNWVVYEDGRTGSDSYRMIVGHNVLTGKSYPIFKLPRQTYSAGNVQGLTIHGTRAYWLSNLLTPSGLVSRVYRDNLGTGQFKILAQVNDSRQHRLMLAMTAGPNGLWVSVAATGTVAAHQPGALWYLPWTGDTFTTRVSVWHAPTLLYGATNAAVVFSADYGPRPSSSTNPPPFPVYADEVARHRVLQLTERVAPGRAGTVAGAWLSINAMGDKSLIVNLETMRDVILPFPQAVVGKDWVVLRGPSLIAWARLNAVTASR</sequence>
<comment type="caution">
    <text evidence="2">The sequence shown here is derived from an EMBL/GenBank/DDBJ whole genome shotgun (WGS) entry which is preliminary data.</text>
</comment>
<reference evidence="2 3" key="1">
    <citation type="journal article" date="2014" name="BMC Genomics">
        <title>Comparison of environmental and isolate Sulfobacillus genomes reveals diverse carbon, sulfur, nitrogen, and hydrogen metabolisms.</title>
        <authorList>
            <person name="Justice N.B."/>
            <person name="Norman A."/>
            <person name="Brown C.T."/>
            <person name="Singh A."/>
            <person name="Thomas B.C."/>
            <person name="Banfield J.F."/>
        </authorList>
    </citation>
    <scope>NUCLEOTIDE SEQUENCE [LARGE SCALE GENOMIC DNA]</scope>
    <source>
        <strain evidence="2">AMDSBA3</strain>
    </source>
</reference>
<evidence type="ECO:0000313" key="2">
    <source>
        <dbReference type="EMBL" id="PSR21346.1"/>
    </source>
</evidence>
<dbReference type="EMBL" id="PXYV01000036">
    <property type="protein sequence ID" value="PSR21346.1"/>
    <property type="molecule type" value="Genomic_DNA"/>
</dbReference>
<dbReference type="Proteomes" id="UP000241848">
    <property type="component" value="Unassembled WGS sequence"/>
</dbReference>
<gene>
    <name evidence="2" type="ORF">C7B45_11230</name>
</gene>